<gene>
    <name evidence="4" type="primary">Necator_chrI.g2370</name>
    <name evidence="4" type="ORF">RB195_006243</name>
</gene>
<evidence type="ECO:0000313" key="5">
    <source>
        <dbReference type="Proteomes" id="UP001303046"/>
    </source>
</evidence>
<dbReference type="Gene3D" id="6.10.280.30">
    <property type="match status" value="1"/>
</dbReference>
<reference evidence="4 5" key="1">
    <citation type="submission" date="2023-08" db="EMBL/GenBank/DDBJ databases">
        <title>A Necator americanus chromosomal reference genome.</title>
        <authorList>
            <person name="Ilik V."/>
            <person name="Petrzelkova K.J."/>
            <person name="Pardy F."/>
            <person name="Fuh T."/>
            <person name="Niatou-Singa F.S."/>
            <person name="Gouil Q."/>
            <person name="Baker L."/>
            <person name="Ritchie M.E."/>
            <person name="Jex A.R."/>
            <person name="Gazzola D."/>
            <person name="Li H."/>
            <person name="Toshio Fujiwara R."/>
            <person name="Zhan B."/>
            <person name="Aroian R.V."/>
            <person name="Pafco B."/>
            <person name="Schwarz E.M."/>
        </authorList>
    </citation>
    <scope>NUCLEOTIDE SEQUENCE [LARGE SCALE GENOMIC DNA]</scope>
    <source>
        <strain evidence="4 5">Aroian</strain>
        <tissue evidence="4">Whole animal</tissue>
    </source>
</reference>
<dbReference type="InterPro" id="IPR032446">
    <property type="entry name" value="SCAPER_N"/>
</dbReference>
<feature type="region of interest" description="Disordered" evidence="2">
    <location>
        <begin position="349"/>
        <end position="430"/>
    </location>
</feature>
<evidence type="ECO:0000313" key="4">
    <source>
        <dbReference type="EMBL" id="KAK6729071.1"/>
    </source>
</evidence>
<comment type="caution">
    <text evidence="4">The sequence shown here is derived from an EMBL/GenBank/DDBJ whole genome shotgun (WGS) entry which is preliminary data.</text>
</comment>
<dbReference type="EMBL" id="JAVFWL010000001">
    <property type="protein sequence ID" value="KAK6729071.1"/>
    <property type="molecule type" value="Genomic_DNA"/>
</dbReference>
<dbReference type="Proteomes" id="UP001303046">
    <property type="component" value="Unassembled WGS sequence"/>
</dbReference>
<evidence type="ECO:0000256" key="2">
    <source>
        <dbReference type="SAM" id="MobiDB-lite"/>
    </source>
</evidence>
<sequence length="1362" mass="155131">MGRQIKSGAKTVMDTSFFRSSSDLINLNTRENGFETCGERVARRRRRPSPHSAVAVSADTFISSCIAFKDYGIFFAVMVDPSDALENPAAGKSSKRKRAKRKRGQQWAYYVESFKRTVDCLYEICRSDHNINGCKEAIIYLENSKRDFESLINTIKVETSWDESSRPQAVAWEIRKSTRSPVEVAFDSLAPCGILIKDTQNESHFEEDDDFKEAVRLSLDEEWQVVLPRRKRSTSSSSEVAGHPDGALSTPSPQQRAEVEPPRPTVYDRLSAPRRTISPSTATTTQTSTRSSAIRPSVSSQPARLTCPRSAMDLPQTKASMAKMAYSRQLLWERNQSLLAEKLRAKQRMERVDRQRRRTGPTRCGIHFADRPSTQGAANSFRQHRQGNSAPVSERNPSVDRSLQSINEVGEGDEMEAVPADPTPTDPVKDNMRFSATRSEPAFGEVSSLLGLDDDVEWREMTEEEESLALEEHSLNLEIEHEESFSIDVELERQVAAEAEALEKFELSQEAPLSGNQEKHSNDVGDDSIELGGNTDRMRDDIRRRPILTWSEVVGRELIPPYREPGTVAERHEKMSSPSRRRCEKNDADFSSRHAAKLQRATELREQLQAEKTARLRELARRVEEVREKRQKIIERKRILLESRMERAQENREKNITEIIRRAKDDEQKVLEVQFINSLQGGNMLLDLRMRDAGVEERKQTLAEERARRMEEKAAKEHAAEERRKIAELERIARLQEIAERKEARHAQIAAQRNEQERLRSERRKQQQEKLTELRMADAEENESLRKRIQEKIESSSRRHEQTLEEVRVRAQEFSSPRPPSGCRWTWSFVDCCHWPSDNRGSIFSCIQCSCEMSTEVEAIAHVISQSHLSKTNIDLLQISTEDLEREFCTLGQSSTPERTEEDKEDESVWRKKRLKIKQRLAARNKKIADIIETPPSPARLARCLRELTSVASKCQQKSSRVDDSTLQILERSLSENFREAQSQDWFTTNIVHHCSSSTLLSDLLSILMKWTTTGASIRLLQKLCVMICRLSSAPSFCRSILFTHVFVELLDNIVLLLKNPERDQDQLMCLLDVLLSTVCCAGNVMEWKVFKLEGHELEVRISMISSYLLCCRLPQILDEVAPSISQSLFFKLNSLHFEFAEVMSEDTTNIASSFCGVLLKVAVSSVRLQPSSSEVAQPNNNNYNSFSEAAVRMCYRLSRNPQCWKVLMESPERSVRLLLLLGHIVRCAEKEAGSVTSHAESPLVLMALELISHYASFDLSHQISCVVGGQRSLLSVVASLPVFFLTRASLKTVFLPALIAMTYGNQRATQLLLEELNEKHIIKFITEARAGQIGNSNVLDGMVSYHGYDSLLRFYQVSVER</sequence>
<keyword evidence="5" id="KW-1185">Reference proteome</keyword>
<evidence type="ECO:0000256" key="1">
    <source>
        <dbReference type="SAM" id="Coils"/>
    </source>
</evidence>
<dbReference type="PANTHER" id="PTHR31434:SF2">
    <property type="entry name" value="S PHASE CYCLIN A-ASSOCIATED PROTEIN IN THE ENDOPLASMIC RETICULUM"/>
    <property type="match status" value="1"/>
</dbReference>
<feature type="region of interest" description="Disordered" evidence="2">
    <location>
        <begin position="507"/>
        <end position="537"/>
    </location>
</feature>
<feature type="compositionally biased region" description="Low complexity" evidence="2">
    <location>
        <begin position="273"/>
        <end position="295"/>
    </location>
</feature>
<keyword evidence="1" id="KW-0175">Coiled coil</keyword>
<feature type="compositionally biased region" description="Polar residues" evidence="2">
    <location>
        <begin position="372"/>
        <end position="407"/>
    </location>
</feature>
<feature type="domain" description="S phase cyclin A-associated protein in the endoplasmic reticulum N-terminal" evidence="3">
    <location>
        <begin position="95"/>
        <end position="181"/>
    </location>
</feature>
<dbReference type="PANTHER" id="PTHR31434">
    <property type="entry name" value="S PHASE CYCLIN A-ASSOCIATED PROTEIN IN THE ENDOPLASMIC RETICULUM"/>
    <property type="match status" value="1"/>
</dbReference>
<name>A0ABR1BVG5_NECAM</name>
<protein>
    <recommendedName>
        <fullName evidence="3">S phase cyclin A-associated protein in the endoplasmic reticulum N-terminal domain-containing protein</fullName>
    </recommendedName>
</protein>
<feature type="region of interest" description="Disordered" evidence="2">
    <location>
        <begin position="228"/>
        <end position="312"/>
    </location>
</feature>
<organism evidence="4 5">
    <name type="scientific">Necator americanus</name>
    <name type="common">Human hookworm</name>
    <dbReference type="NCBI Taxonomy" id="51031"/>
    <lineage>
        <taxon>Eukaryota</taxon>
        <taxon>Metazoa</taxon>
        <taxon>Ecdysozoa</taxon>
        <taxon>Nematoda</taxon>
        <taxon>Chromadorea</taxon>
        <taxon>Rhabditida</taxon>
        <taxon>Rhabditina</taxon>
        <taxon>Rhabditomorpha</taxon>
        <taxon>Strongyloidea</taxon>
        <taxon>Ancylostomatidae</taxon>
        <taxon>Bunostominae</taxon>
        <taxon>Necator</taxon>
    </lineage>
</organism>
<feature type="region of interest" description="Disordered" evidence="2">
    <location>
        <begin position="568"/>
        <end position="589"/>
    </location>
</feature>
<accession>A0ABR1BVG5</accession>
<feature type="compositionally biased region" description="Basic and acidic residues" evidence="2">
    <location>
        <begin position="754"/>
        <end position="785"/>
    </location>
</feature>
<proteinExistence type="predicted"/>
<feature type="coiled-coil region" evidence="1">
    <location>
        <begin position="591"/>
        <end position="651"/>
    </location>
</feature>
<dbReference type="Pfam" id="PF16501">
    <property type="entry name" value="SCAPER_N"/>
    <property type="match status" value="1"/>
</dbReference>
<evidence type="ECO:0000259" key="3">
    <source>
        <dbReference type="Pfam" id="PF16501"/>
    </source>
</evidence>
<feature type="region of interest" description="Disordered" evidence="2">
    <location>
        <begin position="743"/>
        <end position="785"/>
    </location>
</feature>